<protein>
    <submittedName>
        <fullName evidence="2">TIGR02285 family protein</fullName>
    </submittedName>
</protein>
<gene>
    <name evidence="2" type="ORF">LNV07_15735</name>
</gene>
<keyword evidence="1" id="KW-0732">Signal</keyword>
<organism evidence="2 3">
    <name type="scientific">Roseateles oligotrophus</name>
    <dbReference type="NCBI Taxonomy" id="1769250"/>
    <lineage>
        <taxon>Bacteria</taxon>
        <taxon>Pseudomonadati</taxon>
        <taxon>Pseudomonadota</taxon>
        <taxon>Betaproteobacteria</taxon>
        <taxon>Burkholderiales</taxon>
        <taxon>Sphaerotilaceae</taxon>
        <taxon>Roseateles</taxon>
    </lineage>
</organism>
<dbReference type="EMBL" id="JAJIRN010000007">
    <property type="protein sequence ID" value="MCV2369529.1"/>
    <property type="molecule type" value="Genomic_DNA"/>
</dbReference>
<comment type="caution">
    <text evidence="2">The sequence shown here is derived from an EMBL/GenBank/DDBJ whole genome shotgun (WGS) entry which is preliminary data.</text>
</comment>
<reference evidence="2 3" key="1">
    <citation type="submission" date="2021-11" db="EMBL/GenBank/DDBJ databases">
        <authorList>
            <person name="Liang Q."/>
            <person name="Mou H."/>
            <person name="Liu Z."/>
        </authorList>
    </citation>
    <scope>NUCLEOTIDE SEQUENCE [LARGE SCALE GENOMIC DNA]</scope>
    <source>
        <strain evidence="2 3">CHU3</strain>
    </source>
</reference>
<accession>A0ABT2YHJ7</accession>
<evidence type="ECO:0000256" key="1">
    <source>
        <dbReference type="SAM" id="SignalP"/>
    </source>
</evidence>
<dbReference type="RefSeq" id="WP_263572122.1">
    <property type="nucleotide sequence ID" value="NZ_JAJIRN010000007.1"/>
</dbReference>
<sequence>MSLSLRPILLAVYSACLVLAGSLSARAETQVDPPAIRWLLLDFVPYHMVDGPNKGTGLRDQYLNALIKRMPEYRHVLEVSSTERIFQYMQSGQPVCTLSMLKVPEREAYTVFGTEAFFIQLPPVLIVRRGYAPPGGWKKRARGDISLADLLQSGEVRLGTLPKRRFGLGIDEALKQARTNRPDQVLDFSEYGLLSGLLHTLGRNRFDVTLGYAIEVEQLRKTQADLGDFEYLALSEAPGLIITYPSCSRTPWGKQVMQTIDQLHGMEAERTLLRERYEALLPAGERQVYRARMAALNASAASQLAPAAVVEPKSGSR</sequence>
<dbReference type="InterPro" id="IPR011972">
    <property type="entry name" value="CHP02285"/>
</dbReference>
<feature type="signal peptide" evidence="1">
    <location>
        <begin position="1"/>
        <end position="27"/>
    </location>
</feature>
<name>A0ABT2YHJ7_9BURK</name>
<proteinExistence type="predicted"/>
<dbReference type="SUPFAM" id="SSF53850">
    <property type="entry name" value="Periplasmic binding protein-like II"/>
    <property type="match status" value="1"/>
</dbReference>
<evidence type="ECO:0000313" key="3">
    <source>
        <dbReference type="Proteomes" id="UP001209701"/>
    </source>
</evidence>
<evidence type="ECO:0000313" key="2">
    <source>
        <dbReference type="EMBL" id="MCV2369529.1"/>
    </source>
</evidence>
<keyword evidence="3" id="KW-1185">Reference proteome</keyword>
<dbReference type="Proteomes" id="UP001209701">
    <property type="component" value="Unassembled WGS sequence"/>
</dbReference>
<dbReference type="NCBIfam" id="TIGR02285">
    <property type="entry name" value="TIGR02285 family protein"/>
    <property type="match status" value="1"/>
</dbReference>
<feature type="chain" id="PRO_5045563300" evidence="1">
    <location>
        <begin position="28"/>
        <end position="317"/>
    </location>
</feature>